<comment type="caution">
    <text evidence="2">The sequence shown here is derived from an EMBL/GenBank/DDBJ whole genome shotgun (WGS) entry which is preliminary data.</text>
</comment>
<gene>
    <name evidence="2" type="ORF">SMN809_LOCUS15673</name>
</gene>
<feature type="region of interest" description="Disordered" evidence="1">
    <location>
        <begin position="1"/>
        <end position="34"/>
    </location>
</feature>
<evidence type="ECO:0000313" key="3">
    <source>
        <dbReference type="Proteomes" id="UP000676336"/>
    </source>
</evidence>
<sequence length="373" mass="42841">MAIDETITRSKSMSESTSNFNMTQNDNRNKGSNLPARMGYLIARRHRIERWAYDGRSTSISARSSITSAAIGSISGQKRSESSFSQIGRMLDLNLVQLSEQRQKVIERRNFDQKIFANKQAIKHKENPAILKISSAKSSVQEFRRHPERYLSSSNRYLPLLLRQMTDIDAKESHNKQQKEQIDCIRRRMNFSPPISRLSDGSDLTYDEAKSFLSEEIDIAKSTPRAQLPLWIQQDRKMNKKFRPSSKIDLMQTVVEDTTERTMAIARLRDREYARLRELINTTPIGQILEPFSAIKTDENVQVDSEQQSASNIQRQPTQSTVDKLSMKSTKIRQLGDLVQSIDSLHCSDGIDGRKRRQVDMDKNRAKLGILIF</sequence>
<evidence type="ECO:0000256" key="1">
    <source>
        <dbReference type="SAM" id="MobiDB-lite"/>
    </source>
</evidence>
<reference evidence="2" key="1">
    <citation type="submission" date="2021-02" db="EMBL/GenBank/DDBJ databases">
        <authorList>
            <person name="Nowell W R."/>
        </authorList>
    </citation>
    <scope>NUCLEOTIDE SEQUENCE</scope>
</reference>
<evidence type="ECO:0000313" key="2">
    <source>
        <dbReference type="EMBL" id="CAF4069744.1"/>
    </source>
</evidence>
<protein>
    <submittedName>
        <fullName evidence="2">Uncharacterized protein</fullName>
    </submittedName>
</protein>
<name>A0A8S2PX44_9BILA</name>
<dbReference type="AlphaFoldDB" id="A0A8S2PX44"/>
<organism evidence="2 3">
    <name type="scientific">Rotaria magnacalcarata</name>
    <dbReference type="NCBI Taxonomy" id="392030"/>
    <lineage>
        <taxon>Eukaryota</taxon>
        <taxon>Metazoa</taxon>
        <taxon>Spiralia</taxon>
        <taxon>Gnathifera</taxon>
        <taxon>Rotifera</taxon>
        <taxon>Eurotatoria</taxon>
        <taxon>Bdelloidea</taxon>
        <taxon>Philodinida</taxon>
        <taxon>Philodinidae</taxon>
        <taxon>Rotaria</taxon>
    </lineage>
</organism>
<accession>A0A8S2PX44</accession>
<dbReference type="Proteomes" id="UP000676336">
    <property type="component" value="Unassembled WGS sequence"/>
</dbReference>
<dbReference type="EMBL" id="CAJOBI010006801">
    <property type="protein sequence ID" value="CAF4069744.1"/>
    <property type="molecule type" value="Genomic_DNA"/>
</dbReference>
<feature type="compositionally biased region" description="Polar residues" evidence="1">
    <location>
        <begin position="9"/>
        <end position="32"/>
    </location>
</feature>
<proteinExistence type="predicted"/>